<dbReference type="GO" id="GO:0005634">
    <property type="term" value="C:nucleus"/>
    <property type="evidence" value="ECO:0007669"/>
    <property type="project" value="TreeGrafter"/>
</dbReference>
<accession>A0A3S4F6G0</accession>
<feature type="region of interest" description="Disordered" evidence="4">
    <location>
        <begin position="176"/>
        <end position="229"/>
    </location>
</feature>
<dbReference type="GO" id="GO:0001522">
    <property type="term" value="P:pseudouridine synthesis"/>
    <property type="evidence" value="ECO:0007669"/>
    <property type="project" value="InterPro"/>
</dbReference>
<dbReference type="EMBL" id="OUUZ01000016">
    <property type="protein sequence ID" value="SPQ26001.1"/>
    <property type="molecule type" value="Genomic_DNA"/>
</dbReference>
<sequence>MSQRPGTHVPAVRAEAEKALGITQRSAAINFAWTGDIRKRFTDFLVNEIRKDGTVLHLRDYPEEDTPRRQPALDRKASTPSSKPENKAKVHHISEEDRKIVVDLLGESAAQRLIELDENVQARKPMAAKERTVAFDPVTDRAKRGIIHQEIRRIFQSRIDTAADASGVISATATKWSNNSRASNRTSNRGPNRTSDRTSDRTADRTTDRASDDRAASQNWGARRDNSHYRDQARDFSELGGEYLHFTLYKENKDTMDAVNTIARLLKIKASNFGFAGTKDRRASTVQRISVYRQRISNLVWLNSRISNVKVGDFEYSPEPLQLGQHGGNEFVITLKNCMPLGGSNCSIVQRMKMIQQAVECGLAYLKHHGYINYYGLQRFGTHAIGTHLLGMKILQGDYEGVIDDILHVEEDLIKEVLSNTTQPSGPGKDSQNSRDEHNRARGITTWKATKNAAQALEFLPKRYSSETAIIRHLGKNPKDFTGAVLSITRGMRMMYVHAYQSYVWNFVATRRWSKYGAKVIEGDLVLVGGTRRRESQSDDEFNPYDDNDEDNIYAQAHALTAAEVASGKYTIFDVVLPTPGYDVTYPRNDIGEYYVEFMGKPENGALNPYEMRRKQREFSLSGNYRPLLGRLIGDPQYAIRAYHDDTQQLYPTDLDYAHHKKNAEKLAKAAARTEPNAAAAGADSMISRWAHFALNPTAYDDALAAQRRRKADQEPPSPSVLVTNETWVQTGVNGGAKRVKLARHQQQIETPLDTGVSGDNTSPTIEAPAVEVPAIQVTQAEGPEEDAGRPAYPVGNGAPLTDNPRDTTPPRIITGGPIPMIPLPNDAIPTSGIRGVSDAYYASTGQIPYFGPLPADFKFESSPDGLDAPQGQQRESGTKQFEASGLSQHSDGSVKVAGNETNGGAATTTEGQRSFLPVLSEATPPEAPVTWTKPKLLSMVDWYGADLPQLPSVSENTTNGQSDGTSMALVKVEEPDNAPGDTELINNVPVPKLRTASDNPLSIVGNGIDENSIDPEASKIAVILKFQLKASNYATIVLRELMGTTAEERAL</sequence>
<reference evidence="6 7" key="1">
    <citation type="submission" date="2018-04" db="EMBL/GenBank/DDBJ databases">
        <authorList>
            <person name="Huttner S."/>
            <person name="Dainat J."/>
        </authorList>
    </citation>
    <scope>NUCLEOTIDE SEQUENCE [LARGE SCALE GENOMIC DNA]</scope>
</reference>
<keyword evidence="2" id="KW-0819">tRNA processing</keyword>
<dbReference type="FunFam" id="3.30.2350.20:FF:000009">
    <property type="entry name" value="Pseudouridine synthase TruD/Pus7, putative"/>
    <property type="match status" value="1"/>
</dbReference>
<comment type="similarity">
    <text evidence="1">Belongs to the pseudouridine synthase TruD family.</text>
</comment>
<dbReference type="InterPro" id="IPR020119">
    <property type="entry name" value="PsdUridine_synth_TruD_CS"/>
</dbReference>
<dbReference type="InterPro" id="IPR011760">
    <property type="entry name" value="PsdUridine_synth_TruD_insert"/>
</dbReference>
<evidence type="ECO:0000256" key="3">
    <source>
        <dbReference type="ARBA" id="ARBA00023235"/>
    </source>
</evidence>
<evidence type="ECO:0000313" key="7">
    <source>
        <dbReference type="Proteomes" id="UP000289323"/>
    </source>
</evidence>
<evidence type="ECO:0000256" key="4">
    <source>
        <dbReference type="SAM" id="MobiDB-lite"/>
    </source>
</evidence>
<dbReference type="GO" id="GO:0008033">
    <property type="term" value="P:tRNA processing"/>
    <property type="evidence" value="ECO:0007669"/>
    <property type="project" value="UniProtKB-KW"/>
</dbReference>
<dbReference type="PROSITE" id="PS50984">
    <property type="entry name" value="TRUD"/>
    <property type="match status" value="1"/>
</dbReference>
<dbReference type="GO" id="GO:0009982">
    <property type="term" value="F:pseudouridine synthase activity"/>
    <property type="evidence" value="ECO:0007669"/>
    <property type="project" value="InterPro"/>
</dbReference>
<name>A0A3S4F6G0_9PEZI</name>
<evidence type="ECO:0000259" key="5">
    <source>
        <dbReference type="PROSITE" id="PS50984"/>
    </source>
</evidence>
<dbReference type="InterPro" id="IPR042214">
    <property type="entry name" value="TruD_catalytic"/>
</dbReference>
<dbReference type="GO" id="GO:0003723">
    <property type="term" value="F:RNA binding"/>
    <property type="evidence" value="ECO:0007669"/>
    <property type="project" value="InterPro"/>
</dbReference>
<feature type="compositionally biased region" description="Basic and acidic residues" evidence="4">
    <location>
        <begin position="61"/>
        <end position="77"/>
    </location>
</feature>
<feature type="region of interest" description="Disordered" evidence="4">
    <location>
        <begin position="61"/>
        <end position="92"/>
    </location>
</feature>
<dbReference type="PROSITE" id="PS01268">
    <property type="entry name" value="UPF0024"/>
    <property type="match status" value="1"/>
</dbReference>
<evidence type="ECO:0000313" key="6">
    <source>
        <dbReference type="EMBL" id="SPQ26001.1"/>
    </source>
</evidence>
<proteinExistence type="inferred from homology"/>
<dbReference type="AlphaFoldDB" id="A0A3S4F6G0"/>
<evidence type="ECO:0000256" key="1">
    <source>
        <dbReference type="ARBA" id="ARBA00007953"/>
    </source>
</evidence>
<dbReference type="CDD" id="cd02576">
    <property type="entry name" value="PseudoU_synth_ScPUS7"/>
    <property type="match status" value="1"/>
</dbReference>
<organism evidence="6 7">
    <name type="scientific">Thermothielavioides terrestris</name>
    <dbReference type="NCBI Taxonomy" id="2587410"/>
    <lineage>
        <taxon>Eukaryota</taxon>
        <taxon>Fungi</taxon>
        <taxon>Dikarya</taxon>
        <taxon>Ascomycota</taxon>
        <taxon>Pezizomycotina</taxon>
        <taxon>Sordariomycetes</taxon>
        <taxon>Sordariomycetidae</taxon>
        <taxon>Sordariales</taxon>
        <taxon>Chaetomiaceae</taxon>
        <taxon>Thermothielavioides</taxon>
    </lineage>
</organism>
<feature type="compositionally biased region" description="Polar residues" evidence="4">
    <location>
        <begin position="871"/>
        <end position="892"/>
    </location>
</feature>
<dbReference type="PANTHER" id="PTHR13326:SF21">
    <property type="entry name" value="PSEUDOURIDYLATE SYNTHASE PUS7L"/>
    <property type="match status" value="1"/>
</dbReference>
<feature type="region of interest" description="Disordered" evidence="4">
    <location>
        <begin position="418"/>
        <end position="444"/>
    </location>
</feature>
<dbReference type="Gene3D" id="3.30.2350.20">
    <property type="entry name" value="TruD, catalytic domain"/>
    <property type="match status" value="3"/>
</dbReference>
<feature type="compositionally biased region" description="Low complexity" evidence="4">
    <location>
        <begin position="898"/>
        <end position="912"/>
    </location>
</feature>
<dbReference type="InterPro" id="IPR001656">
    <property type="entry name" value="PsdUridine_synth_TruD"/>
</dbReference>
<dbReference type="NCBIfam" id="TIGR00094">
    <property type="entry name" value="tRNA_TruD_broad"/>
    <property type="match status" value="1"/>
</dbReference>
<dbReference type="PANTHER" id="PTHR13326">
    <property type="entry name" value="TRNA PSEUDOURIDINE SYNTHASE D"/>
    <property type="match status" value="1"/>
</dbReference>
<dbReference type="InterPro" id="IPR020103">
    <property type="entry name" value="PsdUridine_synth_cat_dom_sf"/>
</dbReference>
<evidence type="ECO:0000256" key="2">
    <source>
        <dbReference type="ARBA" id="ARBA00022694"/>
    </source>
</evidence>
<keyword evidence="3" id="KW-0413">Isomerase</keyword>
<feature type="region of interest" description="Disordered" evidence="4">
    <location>
        <begin position="855"/>
        <end position="927"/>
    </location>
</feature>
<feature type="domain" description="TRUD" evidence="5">
    <location>
        <begin position="370"/>
        <end position="631"/>
    </location>
</feature>
<dbReference type="Pfam" id="PF01142">
    <property type="entry name" value="TruD"/>
    <property type="match status" value="2"/>
</dbReference>
<dbReference type="Proteomes" id="UP000289323">
    <property type="component" value="Unassembled WGS sequence"/>
</dbReference>
<feature type="compositionally biased region" description="Basic and acidic residues" evidence="4">
    <location>
        <begin position="194"/>
        <end position="215"/>
    </location>
</feature>
<feature type="compositionally biased region" description="Low complexity" evidence="4">
    <location>
        <begin position="177"/>
        <end position="189"/>
    </location>
</feature>
<gene>
    <name evidence="6" type="ORF">TT172_LOCUS8420</name>
</gene>
<dbReference type="SUPFAM" id="SSF55120">
    <property type="entry name" value="Pseudouridine synthase"/>
    <property type="match status" value="1"/>
</dbReference>
<protein>
    <submittedName>
        <fullName evidence="6">01c60e1d-68e0-4930-8f40-eb30c5c6a108</fullName>
    </submittedName>
</protein>